<feature type="region of interest" description="Disordered" evidence="1">
    <location>
        <begin position="17"/>
        <end position="75"/>
    </location>
</feature>
<sequence length="75" mass="7825">MRRGRVTLVSRNSGLAAALPGATSPSLTLPRTHSLTRSRPFTTPAARPPPVPNTPASVSRSCSTSSYPPSLLVLT</sequence>
<organism evidence="2 3">
    <name type="scientific">Portunus trituberculatus</name>
    <name type="common">Swimming crab</name>
    <name type="synonym">Neptunus trituberculatus</name>
    <dbReference type="NCBI Taxonomy" id="210409"/>
    <lineage>
        <taxon>Eukaryota</taxon>
        <taxon>Metazoa</taxon>
        <taxon>Ecdysozoa</taxon>
        <taxon>Arthropoda</taxon>
        <taxon>Crustacea</taxon>
        <taxon>Multicrustacea</taxon>
        <taxon>Malacostraca</taxon>
        <taxon>Eumalacostraca</taxon>
        <taxon>Eucarida</taxon>
        <taxon>Decapoda</taxon>
        <taxon>Pleocyemata</taxon>
        <taxon>Brachyura</taxon>
        <taxon>Eubrachyura</taxon>
        <taxon>Portunoidea</taxon>
        <taxon>Portunidae</taxon>
        <taxon>Portuninae</taxon>
        <taxon>Portunus</taxon>
    </lineage>
</organism>
<feature type="compositionally biased region" description="Polar residues" evidence="1">
    <location>
        <begin position="23"/>
        <end position="35"/>
    </location>
</feature>
<evidence type="ECO:0000313" key="2">
    <source>
        <dbReference type="EMBL" id="MPC74381.1"/>
    </source>
</evidence>
<dbReference type="Proteomes" id="UP000324222">
    <property type="component" value="Unassembled WGS sequence"/>
</dbReference>
<gene>
    <name evidence="2" type="ORF">E2C01_068739</name>
</gene>
<name>A0A5B7HN67_PORTR</name>
<evidence type="ECO:0000256" key="1">
    <source>
        <dbReference type="SAM" id="MobiDB-lite"/>
    </source>
</evidence>
<reference evidence="2 3" key="1">
    <citation type="submission" date="2019-05" db="EMBL/GenBank/DDBJ databases">
        <title>Another draft genome of Portunus trituberculatus and its Hox gene families provides insights of decapod evolution.</title>
        <authorList>
            <person name="Jeong J.-H."/>
            <person name="Song I."/>
            <person name="Kim S."/>
            <person name="Choi T."/>
            <person name="Kim D."/>
            <person name="Ryu S."/>
            <person name="Kim W."/>
        </authorList>
    </citation>
    <scope>NUCLEOTIDE SEQUENCE [LARGE SCALE GENOMIC DNA]</scope>
    <source>
        <tissue evidence="2">Muscle</tissue>
    </source>
</reference>
<keyword evidence="3" id="KW-1185">Reference proteome</keyword>
<feature type="compositionally biased region" description="Low complexity" evidence="1">
    <location>
        <begin position="54"/>
        <end position="75"/>
    </location>
</feature>
<protein>
    <submittedName>
        <fullName evidence="2">Uncharacterized protein</fullName>
    </submittedName>
</protein>
<dbReference type="EMBL" id="VSRR010038815">
    <property type="protein sequence ID" value="MPC74381.1"/>
    <property type="molecule type" value="Genomic_DNA"/>
</dbReference>
<accession>A0A5B7HN67</accession>
<proteinExistence type="predicted"/>
<comment type="caution">
    <text evidence="2">The sequence shown here is derived from an EMBL/GenBank/DDBJ whole genome shotgun (WGS) entry which is preliminary data.</text>
</comment>
<evidence type="ECO:0000313" key="3">
    <source>
        <dbReference type="Proteomes" id="UP000324222"/>
    </source>
</evidence>
<dbReference type="AlphaFoldDB" id="A0A5B7HN67"/>